<evidence type="ECO:0000256" key="2">
    <source>
        <dbReference type="ARBA" id="ARBA00022561"/>
    </source>
</evidence>
<protein>
    <submittedName>
        <fullName evidence="6">Coat protein</fullName>
    </submittedName>
</protein>
<keyword evidence="3" id="KW-0946">Virion</keyword>
<evidence type="ECO:0000259" key="5">
    <source>
        <dbReference type="Pfam" id="PF00073"/>
    </source>
</evidence>
<feature type="domain" description="Picornavirus capsid" evidence="5">
    <location>
        <begin position="26"/>
        <end position="110"/>
    </location>
</feature>
<dbReference type="GO" id="GO:0005198">
    <property type="term" value="F:structural molecule activity"/>
    <property type="evidence" value="ECO:0007669"/>
    <property type="project" value="InterPro"/>
</dbReference>
<dbReference type="InterPro" id="IPR029053">
    <property type="entry name" value="Viral_coat"/>
</dbReference>
<feature type="region of interest" description="Disordered" evidence="4">
    <location>
        <begin position="193"/>
        <end position="229"/>
    </location>
</feature>
<evidence type="ECO:0000313" key="6">
    <source>
        <dbReference type="EMBL" id="BAU36905.1"/>
    </source>
</evidence>
<name>A0A0U4XB35_9SECO</name>
<comment type="subcellular location">
    <subcellularLocation>
        <location evidence="1">Virion</location>
    </subcellularLocation>
</comment>
<dbReference type="Pfam" id="PF00073">
    <property type="entry name" value="Rhv"/>
    <property type="match status" value="1"/>
</dbReference>
<gene>
    <name evidence="6" type="primary">CP</name>
</gene>
<dbReference type="Gene3D" id="2.60.120.20">
    <property type="match status" value="1"/>
</dbReference>
<feature type="compositionally biased region" description="Polar residues" evidence="4">
    <location>
        <begin position="193"/>
        <end position="214"/>
    </location>
</feature>
<sequence>MRVPLKSGKKRAFKYAVTPRMRTLPPEATSLSWLSQIFVEWRGSLTYTIHVQSGSAIQHSYMRIWYDPNGKTDEKEVKFLDSAHPPAGIKVYHWDLKIGDSFRFTVPYCARTEKLQIPKAYASTPYEWLTMYNGAVTFDLRSGADMELFVSIAGGDDFEMFEQTVPPKCGSVSDSYTVLSYADDVKSVTEVPNKTTYLADEQPTTSAPRTSIVNTEEDPPTEEKLPSDE</sequence>
<accession>A0A0U4XB35</accession>
<proteinExistence type="predicted"/>
<dbReference type="EMBL" id="LC110450">
    <property type="protein sequence ID" value="BAU36905.1"/>
    <property type="molecule type" value="Genomic_RNA"/>
</dbReference>
<evidence type="ECO:0000256" key="3">
    <source>
        <dbReference type="ARBA" id="ARBA00022844"/>
    </source>
</evidence>
<keyword evidence="2 6" id="KW-0167">Capsid protein</keyword>
<dbReference type="InterPro" id="IPR001676">
    <property type="entry name" value="Picornavirus_capsid"/>
</dbReference>
<evidence type="ECO:0000256" key="4">
    <source>
        <dbReference type="SAM" id="MobiDB-lite"/>
    </source>
</evidence>
<dbReference type="GO" id="GO:0019028">
    <property type="term" value="C:viral capsid"/>
    <property type="evidence" value="ECO:0007669"/>
    <property type="project" value="UniProtKB-KW"/>
</dbReference>
<dbReference type="SUPFAM" id="SSF88633">
    <property type="entry name" value="Positive stranded ssRNA viruses"/>
    <property type="match status" value="1"/>
</dbReference>
<organism evidence="6">
    <name type="scientific">Rice tungro spherical virus</name>
    <dbReference type="NCBI Taxonomy" id="35287"/>
    <lineage>
        <taxon>Viruses</taxon>
        <taxon>Riboviria</taxon>
        <taxon>Orthornavirae</taxon>
        <taxon>Pisuviricota</taxon>
        <taxon>Pisoniviricetes</taxon>
        <taxon>Picornavirales</taxon>
        <taxon>Secoviridae</taxon>
        <taxon>Waikavirus</taxon>
        <taxon>Ritunrivirus</taxon>
        <taxon>Waikavirus oryzae</taxon>
    </lineage>
</organism>
<reference evidence="6" key="1">
    <citation type="submission" date="2016-01" db="EMBL/GenBank/DDBJ databases">
        <title>Genetic Diversity of Rice tungro spherical virus Indonesia isolates based on coat protein gene.</title>
        <authorList>
            <person name="Ladja F.T."/>
            <person name="Hidayat S.H."/>
            <person name="Damayanti T.A."/>
            <person name="Rauf A."/>
        </authorList>
    </citation>
    <scope>NUCLEOTIDE SEQUENCE</scope>
    <source>
        <strain evidence="6">RTSV_Lombok</strain>
    </source>
</reference>
<evidence type="ECO:0000256" key="1">
    <source>
        <dbReference type="ARBA" id="ARBA00004328"/>
    </source>
</evidence>